<evidence type="ECO:0000313" key="12">
    <source>
        <dbReference type="Proteomes" id="UP000887577"/>
    </source>
</evidence>
<protein>
    <recommendedName>
        <fullName evidence="1">non-specific serine/threonine protein kinase</fullName>
        <ecNumber evidence="1">2.7.11.1</ecNumber>
    </recommendedName>
</protein>
<sequence>MSVYSGTSDMSDSSNATIETTASAPAISEIIREQPKPSVDKIMPTIGGTDIVKPTSNQLSITDFTFVKVLGKGSFGKVLLAEKNGTDEVFAVKVLKKHVILQGLTFFEK</sequence>
<dbReference type="GO" id="GO:0035556">
    <property type="term" value="P:intracellular signal transduction"/>
    <property type="evidence" value="ECO:0007669"/>
    <property type="project" value="TreeGrafter"/>
</dbReference>
<keyword evidence="12" id="KW-1185">Reference proteome</keyword>
<comment type="catalytic activity">
    <reaction evidence="8">
        <text>L-seryl-[protein] + ATP = O-phospho-L-seryl-[protein] + ADP + H(+)</text>
        <dbReference type="Rhea" id="RHEA:17989"/>
        <dbReference type="Rhea" id="RHEA-COMP:9863"/>
        <dbReference type="Rhea" id="RHEA-COMP:11604"/>
        <dbReference type="ChEBI" id="CHEBI:15378"/>
        <dbReference type="ChEBI" id="CHEBI:29999"/>
        <dbReference type="ChEBI" id="CHEBI:30616"/>
        <dbReference type="ChEBI" id="CHEBI:83421"/>
        <dbReference type="ChEBI" id="CHEBI:456216"/>
        <dbReference type="EC" id="2.7.11.1"/>
    </reaction>
</comment>
<dbReference type="InterPro" id="IPR050236">
    <property type="entry name" value="Ser_Thr_kinase_AGC"/>
</dbReference>
<evidence type="ECO:0000256" key="2">
    <source>
        <dbReference type="ARBA" id="ARBA00022527"/>
    </source>
</evidence>
<dbReference type="InterPro" id="IPR017441">
    <property type="entry name" value="Protein_kinase_ATP_BS"/>
</dbReference>
<organism evidence="12 13">
    <name type="scientific">Panagrolaimus superbus</name>
    <dbReference type="NCBI Taxonomy" id="310955"/>
    <lineage>
        <taxon>Eukaryota</taxon>
        <taxon>Metazoa</taxon>
        <taxon>Ecdysozoa</taxon>
        <taxon>Nematoda</taxon>
        <taxon>Chromadorea</taxon>
        <taxon>Rhabditida</taxon>
        <taxon>Tylenchina</taxon>
        <taxon>Panagrolaimomorpha</taxon>
        <taxon>Panagrolaimoidea</taxon>
        <taxon>Panagrolaimidae</taxon>
        <taxon>Panagrolaimus</taxon>
    </lineage>
</organism>
<dbReference type="PANTHER" id="PTHR24356:SF240">
    <property type="entry name" value="PROTEIN KINASE C"/>
    <property type="match status" value="1"/>
</dbReference>
<dbReference type="InterPro" id="IPR011009">
    <property type="entry name" value="Kinase-like_dom_sf"/>
</dbReference>
<evidence type="ECO:0000256" key="1">
    <source>
        <dbReference type="ARBA" id="ARBA00012513"/>
    </source>
</evidence>
<evidence type="ECO:0000256" key="6">
    <source>
        <dbReference type="ARBA" id="ARBA00022840"/>
    </source>
</evidence>
<accession>A0A914Y056</accession>
<dbReference type="GO" id="GO:0004674">
    <property type="term" value="F:protein serine/threonine kinase activity"/>
    <property type="evidence" value="ECO:0007669"/>
    <property type="project" value="UniProtKB-KW"/>
</dbReference>
<dbReference type="SUPFAM" id="SSF56112">
    <property type="entry name" value="Protein kinase-like (PK-like)"/>
    <property type="match status" value="1"/>
</dbReference>
<name>A0A914Y056_9BILA</name>
<evidence type="ECO:0000256" key="10">
    <source>
        <dbReference type="SAM" id="MobiDB-lite"/>
    </source>
</evidence>
<dbReference type="PROSITE" id="PS50011">
    <property type="entry name" value="PROTEIN_KINASE_DOM"/>
    <property type="match status" value="1"/>
</dbReference>
<dbReference type="AlphaFoldDB" id="A0A914Y056"/>
<comment type="catalytic activity">
    <reaction evidence="7">
        <text>L-threonyl-[protein] + ATP = O-phospho-L-threonyl-[protein] + ADP + H(+)</text>
        <dbReference type="Rhea" id="RHEA:46608"/>
        <dbReference type="Rhea" id="RHEA-COMP:11060"/>
        <dbReference type="Rhea" id="RHEA-COMP:11605"/>
        <dbReference type="ChEBI" id="CHEBI:15378"/>
        <dbReference type="ChEBI" id="CHEBI:30013"/>
        <dbReference type="ChEBI" id="CHEBI:30616"/>
        <dbReference type="ChEBI" id="CHEBI:61977"/>
        <dbReference type="ChEBI" id="CHEBI:456216"/>
        <dbReference type="EC" id="2.7.11.1"/>
    </reaction>
</comment>
<keyword evidence="6 9" id="KW-0067">ATP-binding</keyword>
<dbReference type="PROSITE" id="PS00107">
    <property type="entry name" value="PROTEIN_KINASE_ATP"/>
    <property type="match status" value="1"/>
</dbReference>
<dbReference type="Proteomes" id="UP000887577">
    <property type="component" value="Unplaced"/>
</dbReference>
<keyword evidence="2" id="KW-0723">Serine/threonine-protein kinase</keyword>
<keyword evidence="3" id="KW-0808">Transferase</keyword>
<evidence type="ECO:0000259" key="11">
    <source>
        <dbReference type="PROSITE" id="PS50011"/>
    </source>
</evidence>
<keyword evidence="5" id="KW-0418">Kinase</keyword>
<dbReference type="InterPro" id="IPR000719">
    <property type="entry name" value="Prot_kinase_dom"/>
</dbReference>
<feature type="binding site" evidence="9">
    <location>
        <position position="93"/>
    </location>
    <ligand>
        <name>ATP</name>
        <dbReference type="ChEBI" id="CHEBI:30616"/>
    </ligand>
</feature>
<dbReference type="GO" id="GO:0005524">
    <property type="term" value="F:ATP binding"/>
    <property type="evidence" value="ECO:0007669"/>
    <property type="project" value="UniProtKB-UniRule"/>
</dbReference>
<proteinExistence type="predicted"/>
<dbReference type="WBParaSite" id="PSU_v2.g1260.t1">
    <property type="protein sequence ID" value="PSU_v2.g1260.t1"/>
    <property type="gene ID" value="PSU_v2.g1260"/>
</dbReference>
<evidence type="ECO:0000256" key="4">
    <source>
        <dbReference type="ARBA" id="ARBA00022741"/>
    </source>
</evidence>
<evidence type="ECO:0000256" key="3">
    <source>
        <dbReference type="ARBA" id="ARBA00022679"/>
    </source>
</evidence>
<feature type="region of interest" description="Disordered" evidence="10">
    <location>
        <begin position="1"/>
        <end position="21"/>
    </location>
</feature>
<keyword evidence="4 9" id="KW-0547">Nucleotide-binding</keyword>
<evidence type="ECO:0000256" key="8">
    <source>
        <dbReference type="ARBA" id="ARBA00048679"/>
    </source>
</evidence>
<evidence type="ECO:0000256" key="9">
    <source>
        <dbReference type="PROSITE-ProRule" id="PRU10141"/>
    </source>
</evidence>
<reference evidence="13" key="1">
    <citation type="submission" date="2022-11" db="UniProtKB">
        <authorList>
            <consortium name="WormBaseParasite"/>
        </authorList>
    </citation>
    <scope>IDENTIFICATION</scope>
</reference>
<feature type="domain" description="Protein kinase" evidence="11">
    <location>
        <begin position="64"/>
        <end position="109"/>
    </location>
</feature>
<evidence type="ECO:0000256" key="7">
    <source>
        <dbReference type="ARBA" id="ARBA00047899"/>
    </source>
</evidence>
<dbReference type="Gene3D" id="3.30.200.20">
    <property type="entry name" value="Phosphorylase Kinase, domain 1"/>
    <property type="match status" value="1"/>
</dbReference>
<dbReference type="EC" id="2.7.11.1" evidence="1"/>
<evidence type="ECO:0000256" key="5">
    <source>
        <dbReference type="ARBA" id="ARBA00022777"/>
    </source>
</evidence>
<evidence type="ECO:0000313" key="13">
    <source>
        <dbReference type="WBParaSite" id="PSU_v2.g1260.t1"/>
    </source>
</evidence>
<dbReference type="PANTHER" id="PTHR24356">
    <property type="entry name" value="SERINE/THREONINE-PROTEIN KINASE"/>
    <property type="match status" value="1"/>
</dbReference>